<gene>
    <name evidence="2" type="ORF">ACH429_22260</name>
</gene>
<comment type="caution">
    <text evidence="2">The sequence shown here is derived from an EMBL/GenBank/DDBJ whole genome shotgun (WGS) entry which is preliminary data.</text>
</comment>
<reference evidence="2 3" key="1">
    <citation type="submission" date="2024-10" db="EMBL/GenBank/DDBJ databases">
        <title>The Natural Products Discovery Center: Release of the First 8490 Sequenced Strains for Exploring Actinobacteria Biosynthetic Diversity.</title>
        <authorList>
            <person name="Kalkreuter E."/>
            <person name="Kautsar S.A."/>
            <person name="Yang D."/>
            <person name="Bader C.D."/>
            <person name="Teijaro C.N."/>
            <person name="Fluegel L."/>
            <person name="Davis C.M."/>
            <person name="Simpson J.R."/>
            <person name="Lauterbach L."/>
            <person name="Steele A.D."/>
            <person name="Gui C."/>
            <person name="Meng S."/>
            <person name="Li G."/>
            <person name="Viehrig K."/>
            <person name="Ye F."/>
            <person name="Su P."/>
            <person name="Kiefer A.F."/>
            <person name="Nichols A."/>
            <person name="Cepeda A.J."/>
            <person name="Yan W."/>
            <person name="Fan B."/>
            <person name="Jiang Y."/>
            <person name="Adhikari A."/>
            <person name="Zheng C.-J."/>
            <person name="Schuster L."/>
            <person name="Cowan T.M."/>
            <person name="Smanski M.J."/>
            <person name="Chevrette M.G."/>
            <person name="De Carvalho L.P.S."/>
            <person name="Shen B."/>
        </authorList>
    </citation>
    <scope>NUCLEOTIDE SEQUENCE [LARGE SCALE GENOMIC DNA]</scope>
    <source>
        <strain evidence="2 3">NPDC020327</strain>
    </source>
</reference>
<evidence type="ECO:0000313" key="2">
    <source>
        <dbReference type="EMBL" id="MFI1966802.1"/>
    </source>
</evidence>
<evidence type="ECO:0000256" key="1">
    <source>
        <dbReference type="SAM" id="MobiDB-lite"/>
    </source>
</evidence>
<accession>A0ABW7UW39</accession>
<dbReference type="EMBL" id="JBIRWE010000011">
    <property type="protein sequence ID" value="MFI1966802.1"/>
    <property type="molecule type" value="Genomic_DNA"/>
</dbReference>
<organism evidence="2 3">
    <name type="scientific">Streptomyces pathocidini</name>
    <dbReference type="NCBI Taxonomy" id="1650571"/>
    <lineage>
        <taxon>Bacteria</taxon>
        <taxon>Bacillati</taxon>
        <taxon>Actinomycetota</taxon>
        <taxon>Actinomycetes</taxon>
        <taxon>Kitasatosporales</taxon>
        <taxon>Streptomycetaceae</taxon>
        <taxon>Streptomyces</taxon>
    </lineage>
</organism>
<proteinExistence type="predicted"/>
<name>A0ABW7UW39_9ACTN</name>
<dbReference type="RefSeq" id="WP_338058471.1">
    <property type="nucleotide sequence ID" value="NZ_JBIRWE010000011.1"/>
</dbReference>
<dbReference type="Proteomes" id="UP001611548">
    <property type="component" value="Unassembled WGS sequence"/>
</dbReference>
<protein>
    <submittedName>
        <fullName evidence="2">Uncharacterized protein</fullName>
    </submittedName>
</protein>
<keyword evidence="3" id="KW-1185">Reference proteome</keyword>
<feature type="region of interest" description="Disordered" evidence="1">
    <location>
        <begin position="41"/>
        <end position="76"/>
    </location>
</feature>
<sequence>MADETAARNRKRRLLLIGGGALATAAVAAIVALAVVSANDADDKPETLPSAASLPAEPDQPEPTFSDVSVPPPPNPLDYISDPKKDTAPLSASTLYPGRKAAGGTRTYAMAAASDSTDCAAAASPRLGPVLTGNGCRRVIRATFHQGGVAVTVGVAVFDSPAQAAKAKQNAAGNIQPLAGGGVPAFCQATACRLTLNSVGRYAYFTVAGYTSGQAVTTADTLARQAGKDVSDYTFTRIRTRGEQQAAAAAAAQTSQ</sequence>
<evidence type="ECO:0000313" key="3">
    <source>
        <dbReference type="Proteomes" id="UP001611548"/>
    </source>
</evidence>